<dbReference type="SUPFAM" id="SSF89550">
    <property type="entry name" value="PHP domain-like"/>
    <property type="match status" value="1"/>
</dbReference>
<dbReference type="InterPro" id="IPR004013">
    <property type="entry name" value="PHP_dom"/>
</dbReference>
<dbReference type="KEGG" id="halz:E5139_11840"/>
<sequence>MYDYHAHTNYSDGRYMFHMARAAEAAGLAGIGFTDHCTVTERDFRREERARYGFTLDETYERRRMGIESLRAETDVAIYDGVEMDYHPSDEDAIADFLSEADFDYAIGSVHELDGANVQVPSNYTGRSEPTLDALVDEYFDRLVELIESELFDVAAHPDLIERTPPLAGRATEAQYRRVASAFADSRTIPEINAGRALSDLDLVHPTAPFRSVLAEYDVSVTVGSDSHTPEEIEARAPFLRSFFEEAALDLVAPPALQ</sequence>
<evidence type="ECO:0000313" key="10">
    <source>
        <dbReference type="Proteomes" id="UP000297053"/>
    </source>
</evidence>
<proteinExistence type="inferred from homology"/>
<dbReference type="RefSeq" id="WP_015762699.1">
    <property type="nucleotide sequence ID" value="NZ_CP039375.1"/>
</dbReference>
<evidence type="ECO:0000256" key="7">
    <source>
        <dbReference type="ARBA" id="ARBA00049158"/>
    </source>
</evidence>
<dbReference type="InterPro" id="IPR016195">
    <property type="entry name" value="Pol/histidinol_Pase-like"/>
</dbReference>
<evidence type="ECO:0000313" key="9">
    <source>
        <dbReference type="EMBL" id="QCD66299.1"/>
    </source>
</evidence>
<dbReference type="Proteomes" id="UP000297053">
    <property type="component" value="Chromosome"/>
</dbReference>
<dbReference type="Gene3D" id="3.20.20.140">
    <property type="entry name" value="Metal-dependent hydrolases"/>
    <property type="match status" value="1"/>
</dbReference>
<dbReference type="GO" id="GO:0005737">
    <property type="term" value="C:cytoplasm"/>
    <property type="evidence" value="ECO:0007669"/>
    <property type="project" value="TreeGrafter"/>
</dbReference>
<reference evidence="9 10" key="1">
    <citation type="submission" date="2019-04" db="EMBL/GenBank/DDBJ databases">
        <title>Complete genome sequence of Arthrobacter sp. ZXY-2 associated with effective atrazine degradation and salt adaptation.</title>
        <authorList>
            <person name="Zhao X."/>
        </authorList>
    </citation>
    <scope>NUCLEOTIDE SEQUENCE [LARGE SCALE GENOMIC DNA]</scope>
    <source>
        <strain evidence="10">ZP60</strain>
    </source>
</reference>
<evidence type="ECO:0000256" key="6">
    <source>
        <dbReference type="ARBA" id="ARBA00023102"/>
    </source>
</evidence>
<name>A0A4D6KHQ2_9EURY</name>
<evidence type="ECO:0000256" key="5">
    <source>
        <dbReference type="ARBA" id="ARBA00022801"/>
    </source>
</evidence>
<dbReference type="PANTHER" id="PTHR21039">
    <property type="entry name" value="HISTIDINOL PHOSPHATASE-RELATED"/>
    <property type="match status" value="1"/>
</dbReference>
<evidence type="ECO:0000256" key="4">
    <source>
        <dbReference type="ARBA" id="ARBA00022605"/>
    </source>
</evidence>
<evidence type="ECO:0000259" key="8">
    <source>
        <dbReference type="Pfam" id="PF02811"/>
    </source>
</evidence>
<feature type="domain" description="PHP" evidence="8">
    <location>
        <begin position="3"/>
        <end position="193"/>
    </location>
</feature>
<keyword evidence="4" id="KW-0028">Amino-acid biosynthesis</keyword>
<comment type="catalytic activity">
    <reaction evidence="7">
        <text>L-histidinol phosphate + H2O = L-histidinol + phosphate</text>
        <dbReference type="Rhea" id="RHEA:14465"/>
        <dbReference type="ChEBI" id="CHEBI:15377"/>
        <dbReference type="ChEBI" id="CHEBI:43474"/>
        <dbReference type="ChEBI" id="CHEBI:57699"/>
        <dbReference type="ChEBI" id="CHEBI:57980"/>
        <dbReference type="EC" id="3.1.3.15"/>
    </reaction>
</comment>
<dbReference type="PANTHER" id="PTHR21039:SF0">
    <property type="entry name" value="HISTIDINOL-PHOSPHATASE"/>
    <property type="match status" value="1"/>
</dbReference>
<evidence type="ECO:0000256" key="1">
    <source>
        <dbReference type="ARBA" id="ARBA00004970"/>
    </source>
</evidence>
<dbReference type="Pfam" id="PF02811">
    <property type="entry name" value="PHP"/>
    <property type="match status" value="1"/>
</dbReference>
<comment type="similarity">
    <text evidence="2">Belongs to the PHP hydrolase family. HisK subfamily.</text>
</comment>
<evidence type="ECO:0000256" key="2">
    <source>
        <dbReference type="ARBA" id="ARBA00009152"/>
    </source>
</evidence>
<gene>
    <name evidence="9" type="ORF">E5139_11840</name>
</gene>
<dbReference type="AlphaFoldDB" id="A0A4D6KHQ2"/>
<dbReference type="GeneID" id="42179638"/>
<reference evidence="9 10" key="2">
    <citation type="submission" date="2019-04" db="EMBL/GenBank/DDBJ databases">
        <authorList>
            <person name="Yang S."/>
            <person name="Wei W."/>
        </authorList>
    </citation>
    <scope>NUCLEOTIDE SEQUENCE [LARGE SCALE GENOMIC DNA]</scope>
    <source>
        <strain evidence="10">ZP60</strain>
    </source>
</reference>
<keyword evidence="6" id="KW-0368">Histidine biosynthesis</keyword>
<accession>A0A4D6KHQ2</accession>
<dbReference type="UniPathway" id="UPA00031">
    <property type="reaction ID" value="UER00013"/>
</dbReference>
<dbReference type="GO" id="GO:0004401">
    <property type="term" value="F:histidinol-phosphatase activity"/>
    <property type="evidence" value="ECO:0007669"/>
    <property type="project" value="UniProtKB-EC"/>
</dbReference>
<dbReference type="EC" id="3.1.3.15" evidence="3"/>
<evidence type="ECO:0000256" key="3">
    <source>
        <dbReference type="ARBA" id="ARBA00013085"/>
    </source>
</evidence>
<protein>
    <recommendedName>
        <fullName evidence="3">histidinol-phosphatase</fullName>
        <ecNumber evidence="3">3.1.3.15</ecNumber>
    </recommendedName>
</protein>
<organism evidence="9 10">
    <name type="scientific">Halomicrobium mukohataei</name>
    <dbReference type="NCBI Taxonomy" id="57705"/>
    <lineage>
        <taxon>Archaea</taxon>
        <taxon>Methanobacteriati</taxon>
        <taxon>Methanobacteriota</taxon>
        <taxon>Stenosarchaea group</taxon>
        <taxon>Halobacteria</taxon>
        <taxon>Halobacteriales</taxon>
        <taxon>Haloarculaceae</taxon>
        <taxon>Halomicrobium</taxon>
    </lineage>
</organism>
<dbReference type="OMA" id="FADHCNV"/>
<keyword evidence="5" id="KW-0378">Hydrolase</keyword>
<dbReference type="EMBL" id="CP039375">
    <property type="protein sequence ID" value="QCD66299.1"/>
    <property type="molecule type" value="Genomic_DNA"/>
</dbReference>
<dbReference type="InterPro" id="IPR010140">
    <property type="entry name" value="Histidinol_P_phosphatase_HisJ"/>
</dbReference>
<dbReference type="GO" id="GO:0000105">
    <property type="term" value="P:L-histidine biosynthetic process"/>
    <property type="evidence" value="ECO:0007669"/>
    <property type="project" value="UniProtKB-UniPathway"/>
</dbReference>
<comment type="pathway">
    <text evidence="1">Amino-acid biosynthesis; L-histidine biosynthesis; L-histidine from 5-phospho-alpha-D-ribose 1-diphosphate: step 8/9.</text>
</comment>